<accession>A0A174BXX2</accession>
<keyword evidence="1" id="KW-1133">Transmembrane helix</keyword>
<keyword evidence="1" id="KW-0812">Transmembrane</keyword>
<sequence>MKSKIKTIFLILIIIVLAAVYAVIDKPVSVYDASCDTSKFQAQVLEVGQIASQKFVCEEAYMDGISLKLAANAVPDKEKVLVAYEVVDDSTGKVVAKGTENLGKLRSGKFFKMKFDRVNDCKDKAYTLNFQVTKCDAGNVQIFYTPGTDKGEALVYAGTPIDGIGVMRTLTHRFDLETYIVTLCFAAYIVLFMRWLYKLFK</sequence>
<name>A0A174BXX2_9FIRM</name>
<dbReference type="Proteomes" id="UP000095439">
    <property type="component" value="Unassembled WGS sequence"/>
</dbReference>
<dbReference type="RefSeq" id="WP_055181852.1">
    <property type="nucleotide sequence ID" value="NZ_CABIWY010000010.1"/>
</dbReference>
<keyword evidence="1" id="KW-0472">Membrane</keyword>
<dbReference type="EMBL" id="WWSB01000010">
    <property type="protein sequence ID" value="MZK18264.1"/>
    <property type="molecule type" value="Genomic_DNA"/>
</dbReference>
<gene>
    <name evidence="2" type="ORF">ERS852423_02159</name>
    <name evidence="3" type="ORF">GT565_09085</name>
</gene>
<evidence type="ECO:0000313" key="5">
    <source>
        <dbReference type="Proteomes" id="UP000446719"/>
    </source>
</evidence>
<evidence type="ECO:0000313" key="4">
    <source>
        <dbReference type="Proteomes" id="UP000095439"/>
    </source>
</evidence>
<protein>
    <submittedName>
        <fullName evidence="2">Uncharacterized protein</fullName>
    </submittedName>
</protein>
<evidence type="ECO:0000313" key="3">
    <source>
        <dbReference type="EMBL" id="MZK18264.1"/>
    </source>
</evidence>
<feature type="transmembrane region" description="Helical" evidence="1">
    <location>
        <begin position="178"/>
        <end position="197"/>
    </location>
</feature>
<evidence type="ECO:0000256" key="1">
    <source>
        <dbReference type="SAM" id="Phobius"/>
    </source>
</evidence>
<reference evidence="3 5" key="2">
    <citation type="journal article" date="2019" name="Nat. Med.">
        <title>A library of human gut bacterial isolates paired with longitudinal multiomics data enables mechanistic microbiome research.</title>
        <authorList>
            <person name="Poyet M."/>
            <person name="Groussin M."/>
            <person name="Gibbons S.M."/>
            <person name="Avila-Pacheco J."/>
            <person name="Jiang X."/>
            <person name="Kearney S.M."/>
            <person name="Perrotta A.R."/>
            <person name="Berdy B."/>
            <person name="Zhao S."/>
            <person name="Lieberman T.D."/>
            <person name="Swanson P.K."/>
            <person name="Smith M."/>
            <person name="Roesemann S."/>
            <person name="Alexander J.E."/>
            <person name="Rich S.A."/>
            <person name="Livny J."/>
            <person name="Vlamakis H."/>
            <person name="Clish C."/>
            <person name="Bullock K."/>
            <person name="Deik A."/>
            <person name="Scott J."/>
            <person name="Pierce K.A."/>
            <person name="Xavier R.J."/>
            <person name="Alm E.J."/>
        </authorList>
    </citation>
    <scope>NUCLEOTIDE SEQUENCE [LARGE SCALE GENOMIC DNA]</scope>
    <source>
        <strain evidence="3 5">BIOML-A7</strain>
    </source>
</reference>
<proteinExistence type="predicted"/>
<dbReference type="Proteomes" id="UP000446719">
    <property type="component" value="Unassembled WGS sequence"/>
</dbReference>
<evidence type="ECO:0000313" key="2">
    <source>
        <dbReference type="EMBL" id="CUO06061.1"/>
    </source>
</evidence>
<dbReference type="AlphaFoldDB" id="A0A174BXX2"/>
<dbReference type="EMBL" id="CYYY01000010">
    <property type="protein sequence ID" value="CUO06061.1"/>
    <property type="molecule type" value="Genomic_DNA"/>
</dbReference>
<reference evidence="2 4" key="1">
    <citation type="submission" date="2015-09" db="EMBL/GenBank/DDBJ databases">
        <authorList>
            <consortium name="Pathogen Informatics"/>
        </authorList>
    </citation>
    <scope>NUCLEOTIDE SEQUENCE [LARGE SCALE GENOMIC DNA]</scope>
    <source>
        <strain evidence="2 4">2789STDY5608866</strain>
    </source>
</reference>
<organism evidence="2 4">
    <name type="scientific">Dorea longicatena</name>
    <dbReference type="NCBI Taxonomy" id="88431"/>
    <lineage>
        <taxon>Bacteria</taxon>
        <taxon>Bacillati</taxon>
        <taxon>Bacillota</taxon>
        <taxon>Clostridia</taxon>
        <taxon>Lachnospirales</taxon>
        <taxon>Lachnospiraceae</taxon>
        <taxon>Dorea</taxon>
    </lineage>
</organism>